<sequence length="376" mass="41724">MTTITKLESKVKELSKLLEALKELNAAIDLQDIFQGILDQMVMIAEAKEATLWVLEKEKNQIVAKASSGTSTESLPTSTLSIGEGIVGKVVKTGEAELITDTENVINSSVAYLSPRSTSILTVPLLAKGQIIGAIQLNDKKDGGHFDTRDRELAVILAEQSALSLHNSQMYDELYKMFVSMIRMLAEALDARDPLTKGHSERVARYAWLIGKRMKLDAQDCFELYQAAILHDIGKIGIEDRILRKTTGLTENEYELMKTHTEIGARILSAIQPNRFFQKSIDTAMLHHERMDGSGYPKQLKGEEIPLFARIVGVADAFDAMTTVRTYSEGMSVREAAAELIRCKGSLFDADIVDIFIEILENCSYDLQSFPKTDAV</sequence>
<dbReference type="AlphaFoldDB" id="A0A075LKV7"/>
<feature type="domain" description="HD" evidence="2">
    <location>
        <begin position="196"/>
        <end position="321"/>
    </location>
</feature>
<dbReference type="Gene3D" id="3.30.450.40">
    <property type="match status" value="1"/>
</dbReference>
<name>A0A075LKV7_9BACI</name>
<reference evidence="4 5" key="1">
    <citation type="submission" date="2014-07" db="EMBL/GenBank/DDBJ databases">
        <title>Complete genome sequence of a moderately halophilic bacterium Terribacillus aidingensis MP602, isolated from Cryptomeria fortunei in Tianmu mountain in China.</title>
        <authorList>
            <person name="Wang Y."/>
            <person name="Lu P."/>
            <person name="Zhang L."/>
        </authorList>
    </citation>
    <scope>NUCLEOTIDE SEQUENCE [LARGE SCALE GENOMIC DNA]</scope>
    <source>
        <strain evidence="4 5">MP602</strain>
    </source>
</reference>
<protein>
    <submittedName>
        <fullName evidence="4">Phosphohydrolase</fullName>
    </submittedName>
</protein>
<evidence type="ECO:0000313" key="4">
    <source>
        <dbReference type="EMBL" id="AIF66567.1"/>
    </source>
</evidence>
<dbReference type="GeneID" id="34220985"/>
<evidence type="ECO:0000313" key="5">
    <source>
        <dbReference type="Proteomes" id="UP000027980"/>
    </source>
</evidence>
<dbReference type="Pfam" id="PF13487">
    <property type="entry name" value="HD_5"/>
    <property type="match status" value="1"/>
</dbReference>
<dbReference type="RefSeq" id="WP_038560731.1">
    <property type="nucleotide sequence ID" value="NZ_CP008876.1"/>
</dbReference>
<accession>A0A075LKV7</accession>
<dbReference type="SMART" id="SM00471">
    <property type="entry name" value="HDc"/>
    <property type="match status" value="1"/>
</dbReference>
<evidence type="ECO:0000259" key="2">
    <source>
        <dbReference type="PROSITE" id="PS51831"/>
    </source>
</evidence>
<feature type="coiled-coil region" evidence="1">
    <location>
        <begin position="4"/>
        <end position="31"/>
    </location>
</feature>
<keyword evidence="1" id="KW-0175">Coiled coil</keyword>
<dbReference type="CDD" id="cd00077">
    <property type="entry name" value="HDc"/>
    <property type="match status" value="1"/>
</dbReference>
<dbReference type="Proteomes" id="UP000027980">
    <property type="component" value="Chromosome"/>
</dbReference>
<dbReference type="HOGENOM" id="CLU_000445_92_13_9"/>
<feature type="domain" description="HD-GYP" evidence="3">
    <location>
        <begin position="174"/>
        <end position="372"/>
    </location>
</feature>
<dbReference type="GO" id="GO:0016787">
    <property type="term" value="F:hydrolase activity"/>
    <property type="evidence" value="ECO:0007669"/>
    <property type="project" value="UniProtKB-KW"/>
</dbReference>
<dbReference type="SUPFAM" id="SSF55781">
    <property type="entry name" value="GAF domain-like"/>
    <property type="match status" value="1"/>
</dbReference>
<evidence type="ECO:0000256" key="1">
    <source>
        <dbReference type="SAM" id="Coils"/>
    </source>
</evidence>
<dbReference type="OrthoDB" id="9759601at2"/>
<dbReference type="Gene3D" id="1.10.3210.10">
    <property type="entry name" value="Hypothetical protein af1432"/>
    <property type="match status" value="1"/>
</dbReference>
<dbReference type="KEGG" id="tap:GZ22_07905"/>
<dbReference type="InterPro" id="IPR003607">
    <property type="entry name" value="HD/PDEase_dom"/>
</dbReference>
<evidence type="ECO:0000259" key="3">
    <source>
        <dbReference type="PROSITE" id="PS51832"/>
    </source>
</evidence>
<dbReference type="InterPro" id="IPR037522">
    <property type="entry name" value="HD_GYP_dom"/>
</dbReference>
<dbReference type="Pfam" id="PF13185">
    <property type="entry name" value="GAF_2"/>
    <property type="match status" value="1"/>
</dbReference>
<dbReference type="PROSITE" id="PS51831">
    <property type="entry name" value="HD"/>
    <property type="match status" value="1"/>
</dbReference>
<dbReference type="InterPro" id="IPR006674">
    <property type="entry name" value="HD_domain"/>
</dbReference>
<dbReference type="SMART" id="SM00065">
    <property type="entry name" value="GAF"/>
    <property type="match status" value="1"/>
</dbReference>
<dbReference type="PROSITE" id="PS51832">
    <property type="entry name" value="HD_GYP"/>
    <property type="match status" value="1"/>
</dbReference>
<dbReference type="PANTHER" id="PTHR43155">
    <property type="entry name" value="CYCLIC DI-GMP PHOSPHODIESTERASE PA4108-RELATED"/>
    <property type="match status" value="1"/>
</dbReference>
<dbReference type="InterPro" id="IPR003018">
    <property type="entry name" value="GAF"/>
</dbReference>
<organism evidence="4 5">
    <name type="scientific">Terribacillus saccharophilus</name>
    <dbReference type="NCBI Taxonomy" id="361277"/>
    <lineage>
        <taxon>Bacteria</taxon>
        <taxon>Bacillati</taxon>
        <taxon>Bacillota</taxon>
        <taxon>Bacilli</taxon>
        <taxon>Bacillales</taxon>
        <taxon>Bacillaceae</taxon>
        <taxon>Terribacillus</taxon>
    </lineage>
</organism>
<proteinExistence type="predicted"/>
<dbReference type="SUPFAM" id="SSF109604">
    <property type="entry name" value="HD-domain/PDEase-like"/>
    <property type="match status" value="1"/>
</dbReference>
<dbReference type="EMBL" id="CP008876">
    <property type="protein sequence ID" value="AIF66567.1"/>
    <property type="molecule type" value="Genomic_DNA"/>
</dbReference>
<gene>
    <name evidence="4" type="ORF">GZ22_07905</name>
</gene>
<dbReference type="InterPro" id="IPR029016">
    <property type="entry name" value="GAF-like_dom_sf"/>
</dbReference>
<dbReference type="PANTHER" id="PTHR43155:SF2">
    <property type="entry name" value="CYCLIC DI-GMP PHOSPHODIESTERASE PA4108"/>
    <property type="match status" value="1"/>
</dbReference>